<evidence type="ECO:0000256" key="5">
    <source>
        <dbReference type="SAM" id="Phobius"/>
    </source>
</evidence>
<feature type="transmembrane region" description="Helical" evidence="5">
    <location>
        <begin position="67"/>
        <end position="87"/>
    </location>
</feature>
<feature type="transmembrane region" description="Helical" evidence="5">
    <location>
        <begin position="150"/>
        <end position="170"/>
    </location>
</feature>
<reference evidence="6" key="1">
    <citation type="submission" date="2025-08" db="UniProtKB">
        <authorList>
            <consortium name="Ensembl"/>
        </authorList>
    </citation>
    <scope>IDENTIFICATION</scope>
</reference>
<dbReference type="Gene3D" id="1.20.1740.10">
    <property type="entry name" value="Amino acid/polyamine transporter I"/>
    <property type="match status" value="1"/>
</dbReference>
<name>A0A3Q2EK19_CYPVA</name>
<dbReference type="PANTHER" id="PTHR11785:SF340">
    <property type="entry name" value="AROMATIC-PREFERRING AMINO ACID TRANSPORTER"/>
    <property type="match status" value="1"/>
</dbReference>
<evidence type="ECO:0000256" key="3">
    <source>
        <dbReference type="ARBA" id="ARBA00022989"/>
    </source>
</evidence>
<dbReference type="Pfam" id="PF13520">
    <property type="entry name" value="AA_permease_2"/>
    <property type="match status" value="1"/>
</dbReference>
<sequence length="260" mass="27530">MSNKTSSSQFDSLEPVTSPAMEEGLSLKREVGIIGAVSFIAGTMIGSGIFVSPQYVLLAIGSTGASFIIWACCGLTAMLGGLCYAELGTIIPESGGEYIYMLRTTRRVIAFMFAFSFISVMMPASATGIALSFAEYAVAPFYGGGAPPQLLLKCVAAVAILALALVNCLNVRLSTGIQVVTMAIKGLTLGGIILGGVVMLVQGHTANFQGSFDGTNVGVNDIGIAFYQGLWSYDGWNTLNYLTEELKQPEVRLMRFSVPW</sequence>
<keyword evidence="7" id="KW-1185">Reference proteome</keyword>
<dbReference type="Ensembl" id="ENSCVAT00000028862.1">
    <property type="protein sequence ID" value="ENSCVAP00000032747.1"/>
    <property type="gene ID" value="ENSCVAG00000023018.1"/>
</dbReference>
<dbReference type="Proteomes" id="UP000265020">
    <property type="component" value="Unassembled WGS sequence"/>
</dbReference>
<organism evidence="6 7">
    <name type="scientific">Cyprinodon variegatus</name>
    <name type="common">Sheepshead minnow</name>
    <dbReference type="NCBI Taxonomy" id="28743"/>
    <lineage>
        <taxon>Eukaryota</taxon>
        <taxon>Metazoa</taxon>
        <taxon>Chordata</taxon>
        <taxon>Craniata</taxon>
        <taxon>Vertebrata</taxon>
        <taxon>Euteleostomi</taxon>
        <taxon>Actinopterygii</taxon>
        <taxon>Neopterygii</taxon>
        <taxon>Teleostei</taxon>
        <taxon>Neoteleostei</taxon>
        <taxon>Acanthomorphata</taxon>
        <taxon>Ovalentaria</taxon>
        <taxon>Atherinomorphae</taxon>
        <taxon>Cyprinodontiformes</taxon>
        <taxon>Cyprinodontidae</taxon>
        <taxon>Cyprinodon</taxon>
    </lineage>
</organism>
<keyword evidence="2 5" id="KW-0812">Transmembrane</keyword>
<dbReference type="GO" id="GO:0015179">
    <property type="term" value="F:L-amino acid transmembrane transporter activity"/>
    <property type="evidence" value="ECO:0007669"/>
    <property type="project" value="TreeGrafter"/>
</dbReference>
<dbReference type="InterPro" id="IPR050598">
    <property type="entry name" value="AminoAcid_Transporter"/>
</dbReference>
<evidence type="ECO:0000256" key="2">
    <source>
        <dbReference type="ARBA" id="ARBA00022692"/>
    </source>
</evidence>
<dbReference type="AlphaFoldDB" id="A0A3Q2EK19"/>
<evidence type="ECO:0000256" key="4">
    <source>
        <dbReference type="ARBA" id="ARBA00023136"/>
    </source>
</evidence>
<dbReference type="GO" id="GO:0016020">
    <property type="term" value="C:membrane"/>
    <property type="evidence" value="ECO:0007669"/>
    <property type="project" value="UniProtKB-SubCell"/>
</dbReference>
<dbReference type="OMA" id="KANTFIC"/>
<protein>
    <recommendedName>
        <fullName evidence="8">Zmp:0000001267</fullName>
    </recommendedName>
</protein>
<evidence type="ECO:0008006" key="8">
    <source>
        <dbReference type="Google" id="ProtNLM"/>
    </source>
</evidence>
<feature type="transmembrane region" description="Helical" evidence="5">
    <location>
        <begin position="182"/>
        <end position="201"/>
    </location>
</feature>
<comment type="subcellular location">
    <subcellularLocation>
        <location evidence="1">Membrane</location>
        <topology evidence="1">Multi-pass membrane protein</topology>
    </subcellularLocation>
</comment>
<evidence type="ECO:0000313" key="6">
    <source>
        <dbReference type="Ensembl" id="ENSCVAP00000032747.1"/>
    </source>
</evidence>
<keyword evidence="3 5" id="KW-1133">Transmembrane helix</keyword>
<evidence type="ECO:0000313" key="7">
    <source>
        <dbReference type="Proteomes" id="UP000265020"/>
    </source>
</evidence>
<dbReference type="STRING" id="28743.ENSCVAP00000032747"/>
<dbReference type="InterPro" id="IPR002293">
    <property type="entry name" value="AA/rel_permease1"/>
</dbReference>
<proteinExistence type="predicted"/>
<accession>A0A3Q2EK19</accession>
<reference evidence="6" key="2">
    <citation type="submission" date="2025-09" db="UniProtKB">
        <authorList>
            <consortium name="Ensembl"/>
        </authorList>
    </citation>
    <scope>IDENTIFICATION</scope>
</reference>
<keyword evidence="4 5" id="KW-0472">Membrane</keyword>
<evidence type="ECO:0000256" key="1">
    <source>
        <dbReference type="ARBA" id="ARBA00004141"/>
    </source>
</evidence>
<dbReference type="GeneTree" id="ENSGT00940000162520"/>
<feature type="transmembrane region" description="Helical" evidence="5">
    <location>
        <begin position="108"/>
        <end position="130"/>
    </location>
</feature>
<dbReference type="PANTHER" id="PTHR11785">
    <property type="entry name" value="AMINO ACID TRANSPORTER"/>
    <property type="match status" value="1"/>
</dbReference>
<feature type="transmembrane region" description="Helical" evidence="5">
    <location>
        <begin position="31"/>
        <end position="55"/>
    </location>
</feature>